<reference evidence="1 2" key="1">
    <citation type="journal article" date="2020" name="Cell">
        <title>Large-Scale Comparative Analyses of Tick Genomes Elucidate Their Genetic Diversity and Vector Capacities.</title>
        <authorList>
            <consortium name="Tick Genome and Microbiome Consortium (TIGMIC)"/>
            <person name="Jia N."/>
            <person name="Wang J."/>
            <person name="Shi W."/>
            <person name="Du L."/>
            <person name="Sun Y."/>
            <person name="Zhan W."/>
            <person name="Jiang J.F."/>
            <person name="Wang Q."/>
            <person name="Zhang B."/>
            <person name="Ji P."/>
            <person name="Bell-Sakyi L."/>
            <person name="Cui X.M."/>
            <person name="Yuan T.T."/>
            <person name="Jiang B.G."/>
            <person name="Yang W.F."/>
            <person name="Lam T.T."/>
            <person name="Chang Q.C."/>
            <person name="Ding S.J."/>
            <person name="Wang X.J."/>
            <person name="Zhu J.G."/>
            <person name="Ruan X.D."/>
            <person name="Zhao L."/>
            <person name="Wei J.T."/>
            <person name="Ye R.Z."/>
            <person name="Que T.C."/>
            <person name="Du C.H."/>
            <person name="Zhou Y.H."/>
            <person name="Cheng J.X."/>
            <person name="Dai P.F."/>
            <person name="Guo W.B."/>
            <person name="Han X.H."/>
            <person name="Huang E.J."/>
            <person name="Li L.F."/>
            <person name="Wei W."/>
            <person name="Gao Y.C."/>
            <person name="Liu J.Z."/>
            <person name="Shao H.Z."/>
            <person name="Wang X."/>
            <person name="Wang C.C."/>
            <person name="Yang T.C."/>
            <person name="Huo Q.B."/>
            <person name="Li W."/>
            <person name="Chen H.Y."/>
            <person name="Chen S.E."/>
            <person name="Zhou L.G."/>
            <person name="Ni X.B."/>
            <person name="Tian J.H."/>
            <person name="Sheng Y."/>
            <person name="Liu T."/>
            <person name="Pan Y.S."/>
            <person name="Xia L.Y."/>
            <person name="Li J."/>
            <person name="Zhao F."/>
            <person name="Cao W.C."/>
        </authorList>
    </citation>
    <scope>NUCLEOTIDE SEQUENCE [LARGE SCALE GENOMIC DNA]</scope>
    <source>
        <strain evidence="1">Iper-2018</strain>
    </source>
</reference>
<name>A0AC60Q168_IXOPE</name>
<dbReference type="EMBL" id="JABSTQ010009648">
    <property type="protein sequence ID" value="KAG0427237.1"/>
    <property type="molecule type" value="Genomic_DNA"/>
</dbReference>
<keyword evidence="2" id="KW-1185">Reference proteome</keyword>
<proteinExistence type="predicted"/>
<evidence type="ECO:0000313" key="1">
    <source>
        <dbReference type="EMBL" id="KAG0427237.1"/>
    </source>
</evidence>
<gene>
    <name evidence="1" type="ORF">HPB47_025693</name>
</gene>
<sequence length="132" mass="14352">MRAATAFGMNSARLENEGCVNVRRGFGSKHRLQVYLSAKALKSCQRHGEAAHDPGQKGQLVPVTARLSHWRVQYPSLENTTTLLEHEGGELPTVFGSSEEDPCGEGRFFGEVCGSTDAVEKQWGPPSHCLGI</sequence>
<organism evidence="1 2">
    <name type="scientific">Ixodes persulcatus</name>
    <name type="common">Taiga tick</name>
    <dbReference type="NCBI Taxonomy" id="34615"/>
    <lineage>
        <taxon>Eukaryota</taxon>
        <taxon>Metazoa</taxon>
        <taxon>Ecdysozoa</taxon>
        <taxon>Arthropoda</taxon>
        <taxon>Chelicerata</taxon>
        <taxon>Arachnida</taxon>
        <taxon>Acari</taxon>
        <taxon>Parasitiformes</taxon>
        <taxon>Ixodida</taxon>
        <taxon>Ixodoidea</taxon>
        <taxon>Ixodidae</taxon>
        <taxon>Ixodinae</taxon>
        <taxon>Ixodes</taxon>
    </lineage>
</organism>
<evidence type="ECO:0000313" key="2">
    <source>
        <dbReference type="Proteomes" id="UP000805193"/>
    </source>
</evidence>
<protein>
    <submittedName>
        <fullName evidence="1">Uncharacterized protein</fullName>
    </submittedName>
</protein>
<comment type="caution">
    <text evidence="1">The sequence shown here is derived from an EMBL/GenBank/DDBJ whole genome shotgun (WGS) entry which is preliminary data.</text>
</comment>
<accession>A0AC60Q168</accession>
<dbReference type="Proteomes" id="UP000805193">
    <property type="component" value="Unassembled WGS sequence"/>
</dbReference>